<keyword evidence="2" id="KW-0472">Membrane</keyword>
<evidence type="ECO:0000256" key="2">
    <source>
        <dbReference type="SAM" id="Phobius"/>
    </source>
</evidence>
<organism evidence="3 4">
    <name type="scientific">Steinernema carpocapsae</name>
    <name type="common">Entomopathogenic nematode</name>
    <dbReference type="NCBI Taxonomy" id="34508"/>
    <lineage>
        <taxon>Eukaryota</taxon>
        <taxon>Metazoa</taxon>
        <taxon>Ecdysozoa</taxon>
        <taxon>Nematoda</taxon>
        <taxon>Chromadorea</taxon>
        <taxon>Rhabditida</taxon>
        <taxon>Tylenchina</taxon>
        <taxon>Panagrolaimomorpha</taxon>
        <taxon>Strongyloidoidea</taxon>
        <taxon>Steinernematidae</taxon>
        <taxon>Steinernema</taxon>
    </lineage>
</organism>
<feature type="compositionally biased region" description="Low complexity" evidence="1">
    <location>
        <begin position="148"/>
        <end position="163"/>
    </location>
</feature>
<keyword evidence="4" id="KW-1185">Reference proteome</keyword>
<evidence type="ECO:0000313" key="4">
    <source>
        <dbReference type="Proteomes" id="UP000298663"/>
    </source>
</evidence>
<evidence type="ECO:0000313" key="3">
    <source>
        <dbReference type="EMBL" id="TKR76592.1"/>
    </source>
</evidence>
<gene>
    <name evidence="3" type="ORF">L596_017708</name>
</gene>
<name>A0A4U5N392_STECR</name>
<dbReference type="Proteomes" id="UP000298663">
    <property type="component" value="Unassembled WGS sequence"/>
</dbReference>
<dbReference type="AlphaFoldDB" id="A0A4U5N392"/>
<evidence type="ECO:0000256" key="1">
    <source>
        <dbReference type="SAM" id="MobiDB-lite"/>
    </source>
</evidence>
<accession>A0A4U5N392</accession>
<dbReference type="EMBL" id="AZBU02000005">
    <property type="protein sequence ID" value="TKR76592.1"/>
    <property type="molecule type" value="Genomic_DNA"/>
</dbReference>
<feature type="compositionally biased region" description="Basic residues" evidence="1">
    <location>
        <begin position="164"/>
        <end position="176"/>
    </location>
</feature>
<protein>
    <submittedName>
        <fullName evidence="3">Uncharacterized protein</fullName>
    </submittedName>
</protein>
<comment type="caution">
    <text evidence="3">The sequence shown here is derived from an EMBL/GenBank/DDBJ whole genome shotgun (WGS) entry which is preliminary data.</text>
</comment>
<reference evidence="3 4" key="1">
    <citation type="journal article" date="2015" name="Genome Biol.">
        <title>Comparative genomics of Steinernema reveals deeply conserved gene regulatory networks.</title>
        <authorList>
            <person name="Dillman A.R."/>
            <person name="Macchietto M."/>
            <person name="Porter C.F."/>
            <person name="Rogers A."/>
            <person name="Williams B."/>
            <person name="Antoshechkin I."/>
            <person name="Lee M.M."/>
            <person name="Goodwin Z."/>
            <person name="Lu X."/>
            <person name="Lewis E.E."/>
            <person name="Goodrich-Blair H."/>
            <person name="Stock S.P."/>
            <person name="Adams B.J."/>
            <person name="Sternberg P.W."/>
            <person name="Mortazavi A."/>
        </authorList>
    </citation>
    <scope>NUCLEOTIDE SEQUENCE [LARGE SCALE GENOMIC DNA]</scope>
    <source>
        <strain evidence="3 4">ALL</strain>
    </source>
</reference>
<sequence length="192" mass="21101">MSGCASSVTPAASLQKPSVAASSPHVQFTVSVIQLASQAVLLAFCARLGRASTAVESWIGLIVFVAAAGYAFVWSQIYGGSLTRRRRATFHEPNILDTYQPRARTMGHLFELLFKTTRQPLAPSRPPPCPLTSKQPLRQLPNRANPISTSFGTSTTRTSSHTASARRRRWTKRPLRRMTTTSPPARRSKAPW</sequence>
<keyword evidence="2" id="KW-0812">Transmembrane</keyword>
<proteinExistence type="predicted"/>
<feature type="region of interest" description="Disordered" evidence="1">
    <location>
        <begin position="119"/>
        <end position="192"/>
    </location>
</feature>
<keyword evidence="2" id="KW-1133">Transmembrane helix</keyword>
<reference evidence="3 4" key="2">
    <citation type="journal article" date="2019" name="G3 (Bethesda)">
        <title>Hybrid Assembly of the Genome of the Entomopathogenic Nematode Steinernema carpocapsae Identifies the X-Chromosome.</title>
        <authorList>
            <person name="Serra L."/>
            <person name="Macchietto M."/>
            <person name="Macias-Munoz A."/>
            <person name="McGill C.J."/>
            <person name="Rodriguez I.M."/>
            <person name="Rodriguez B."/>
            <person name="Murad R."/>
            <person name="Mortazavi A."/>
        </authorList>
    </citation>
    <scope>NUCLEOTIDE SEQUENCE [LARGE SCALE GENOMIC DNA]</scope>
    <source>
        <strain evidence="3 4">ALL</strain>
    </source>
</reference>
<feature type="transmembrane region" description="Helical" evidence="2">
    <location>
        <begin position="58"/>
        <end position="77"/>
    </location>
</feature>
<dbReference type="OrthoDB" id="5836881at2759"/>